<dbReference type="InterPro" id="IPR000835">
    <property type="entry name" value="HTH_MarR-typ"/>
</dbReference>
<organism evidence="2 3">
    <name type="scientific">Thalassospira profundimaris</name>
    <dbReference type="NCBI Taxonomy" id="502049"/>
    <lineage>
        <taxon>Bacteria</taxon>
        <taxon>Pseudomonadati</taxon>
        <taxon>Pseudomonadota</taxon>
        <taxon>Alphaproteobacteria</taxon>
        <taxon>Rhodospirillales</taxon>
        <taxon>Thalassospiraceae</taxon>
        <taxon>Thalassospira</taxon>
    </lineage>
</organism>
<name>A0A367X6B0_9PROT</name>
<dbReference type="RefSeq" id="WP_220150264.1">
    <property type="nucleotide sequence ID" value="NZ_JPWI01000001.1"/>
</dbReference>
<dbReference type="Gene3D" id="1.10.10.10">
    <property type="entry name" value="Winged helix-like DNA-binding domain superfamily/Winged helix DNA-binding domain"/>
    <property type="match status" value="1"/>
</dbReference>
<dbReference type="PANTHER" id="PTHR33164:SF89">
    <property type="entry name" value="MARR FAMILY REGULATORY PROTEIN"/>
    <property type="match status" value="1"/>
</dbReference>
<accession>A0A367X6B0</accession>
<reference evidence="2 3" key="1">
    <citation type="submission" date="2014-07" db="EMBL/GenBank/DDBJ databases">
        <title>Draft genome sequence of Thalassospira profundimaris PR54-5.</title>
        <authorList>
            <person name="Lai Q."/>
            <person name="Shao Z."/>
        </authorList>
    </citation>
    <scope>NUCLEOTIDE SEQUENCE [LARGE SCALE GENOMIC DNA]</scope>
    <source>
        <strain evidence="2 3">PR54-5</strain>
    </source>
</reference>
<dbReference type="PROSITE" id="PS50995">
    <property type="entry name" value="HTH_MARR_2"/>
    <property type="match status" value="1"/>
</dbReference>
<dbReference type="InterPro" id="IPR036390">
    <property type="entry name" value="WH_DNA-bd_sf"/>
</dbReference>
<dbReference type="InterPro" id="IPR039422">
    <property type="entry name" value="MarR/SlyA-like"/>
</dbReference>
<proteinExistence type="predicted"/>
<sequence>MAKNNDVALGPLEDFIGFYLRRAYEKAFSDFSEILGNDSLRPGNFTLLVLIHENPGITQVEICRAAGRDKSGVTLSLRQMEDDDLIERIRVEGDRRSYASYITLKGRELYARVLEKGEIHKKQLDDRIGADKKAEMIDLLKKLIDEN</sequence>
<dbReference type="Proteomes" id="UP000252255">
    <property type="component" value="Unassembled WGS sequence"/>
</dbReference>
<evidence type="ECO:0000259" key="1">
    <source>
        <dbReference type="PROSITE" id="PS50995"/>
    </source>
</evidence>
<dbReference type="PANTHER" id="PTHR33164">
    <property type="entry name" value="TRANSCRIPTIONAL REGULATOR, MARR FAMILY"/>
    <property type="match status" value="1"/>
</dbReference>
<dbReference type="SMART" id="SM00347">
    <property type="entry name" value="HTH_MARR"/>
    <property type="match status" value="1"/>
</dbReference>
<dbReference type="InterPro" id="IPR036388">
    <property type="entry name" value="WH-like_DNA-bd_sf"/>
</dbReference>
<evidence type="ECO:0000313" key="3">
    <source>
        <dbReference type="Proteomes" id="UP000252255"/>
    </source>
</evidence>
<dbReference type="Pfam" id="PF01047">
    <property type="entry name" value="MarR"/>
    <property type="match status" value="1"/>
</dbReference>
<feature type="domain" description="HTH marR-type" evidence="1">
    <location>
        <begin position="13"/>
        <end position="145"/>
    </location>
</feature>
<dbReference type="GO" id="GO:0006950">
    <property type="term" value="P:response to stress"/>
    <property type="evidence" value="ECO:0007669"/>
    <property type="project" value="TreeGrafter"/>
</dbReference>
<gene>
    <name evidence="2" type="ORF">TH30_01955</name>
</gene>
<dbReference type="EMBL" id="JPWI01000001">
    <property type="protein sequence ID" value="RCK49117.1"/>
    <property type="molecule type" value="Genomic_DNA"/>
</dbReference>
<evidence type="ECO:0000313" key="2">
    <source>
        <dbReference type="EMBL" id="RCK49117.1"/>
    </source>
</evidence>
<dbReference type="AlphaFoldDB" id="A0A367X6B0"/>
<protein>
    <recommendedName>
        <fullName evidence="1">HTH marR-type domain-containing protein</fullName>
    </recommendedName>
</protein>
<dbReference type="SUPFAM" id="SSF46785">
    <property type="entry name" value="Winged helix' DNA-binding domain"/>
    <property type="match status" value="1"/>
</dbReference>
<dbReference type="GO" id="GO:0003700">
    <property type="term" value="F:DNA-binding transcription factor activity"/>
    <property type="evidence" value="ECO:0007669"/>
    <property type="project" value="InterPro"/>
</dbReference>
<dbReference type="PRINTS" id="PR00598">
    <property type="entry name" value="HTHMARR"/>
</dbReference>
<comment type="caution">
    <text evidence="2">The sequence shown here is derived from an EMBL/GenBank/DDBJ whole genome shotgun (WGS) entry which is preliminary data.</text>
</comment>